<evidence type="ECO:0000313" key="1">
    <source>
        <dbReference type="EMBL" id="GIY51603.1"/>
    </source>
</evidence>
<proteinExistence type="predicted"/>
<reference evidence="1 2" key="1">
    <citation type="submission" date="2021-06" db="EMBL/GenBank/DDBJ databases">
        <title>Caerostris darwini draft genome.</title>
        <authorList>
            <person name="Kono N."/>
            <person name="Arakawa K."/>
        </authorList>
    </citation>
    <scope>NUCLEOTIDE SEQUENCE [LARGE SCALE GENOMIC DNA]</scope>
</reference>
<protein>
    <submittedName>
        <fullName evidence="1">Uncharacterized protein</fullName>
    </submittedName>
</protein>
<dbReference type="EMBL" id="BPLQ01010560">
    <property type="protein sequence ID" value="GIY51603.1"/>
    <property type="molecule type" value="Genomic_DNA"/>
</dbReference>
<sequence length="90" mass="10657">MMWFINFAFKFNQYFLMTNHSSSWQRRFLSLPKVITTHPRHNNTSVFVTVTQMSDTFQRKQSGQLFLLLIPEAFRDRVSFSISQSVFDAA</sequence>
<accession>A0AAV4U1D5</accession>
<organism evidence="1 2">
    <name type="scientific">Caerostris darwini</name>
    <dbReference type="NCBI Taxonomy" id="1538125"/>
    <lineage>
        <taxon>Eukaryota</taxon>
        <taxon>Metazoa</taxon>
        <taxon>Ecdysozoa</taxon>
        <taxon>Arthropoda</taxon>
        <taxon>Chelicerata</taxon>
        <taxon>Arachnida</taxon>
        <taxon>Araneae</taxon>
        <taxon>Araneomorphae</taxon>
        <taxon>Entelegynae</taxon>
        <taxon>Araneoidea</taxon>
        <taxon>Araneidae</taxon>
        <taxon>Caerostris</taxon>
    </lineage>
</organism>
<dbReference type="AlphaFoldDB" id="A0AAV4U1D5"/>
<dbReference type="Proteomes" id="UP001054837">
    <property type="component" value="Unassembled WGS sequence"/>
</dbReference>
<gene>
    <name evidence="1" type="ORF">CDAR_365241</name>
</gene>
<name>A0AAV4U1D5_9ARAC</name>
<keyword evidence="2" id="KW-1185">Reference proteome</keyword>
<evidence type="ECO:0000313" key="2">
    <source>
        <dbReference type="Proteomes" id="UP001054837"/>
    </source>
</evidence>
<comment type="caution">
    <text evidence="1">The sequence shown here is derived from an EMBL/GenBank/DDBJ whole genome shotgun (WGS) entry which is preliminary data.</text>
</comment>